<dbReference type="Proteomes" id="UP000233837">
    <property type="component" value="Unassembled WGS sequence"/>
</dbReference>
<sequence>MQAKRSGRPPPTHAKQSRDSSIRTTAPGQPLRSRVHRASGFSCQSLSHVNYNHSNHRHPPIIVLPTIVESKKGCNSETKHHRNPILRVGINARVENSQPGFLGGTIAKKSVDAPFYLAIQESKKGCNSETKHHRNPILRVGINPRVENSQPGFLGGTVAKKSVDAPLYLAVEKRGGSG</sequence>
<protein>
    <submittedName>
        <fullName evidence="2">Uncharacterized protein</fullName>
    </submittedName>
</protein>
<keyword evidence="3" id="KW-1185">Reference proteome</keyword>
<reference evidence="2 3" key="2">
    <citation type="journal article" date="2017" name="Nature">
        <title>The Apostasia genome and the evolution of orchids.</title>
        <authorList>
            <person name="Zhang G.Q."/>
            <person name="Liu K.W."/>
            <person name="Li Z."/>
            <person name="Lohaus R."/>
            <person name="Hsiao Y.Y."/>
            <person name="Niu S.C."/>
            <person name="Wang J.Y."/>
            <person name="Lin Y.C."/>
            <person name="Xu Q."/>
            <person name="Chen L.J."/>
            <person name="Yoshida K."/>
            <person name="Fujiwara S."/>
            <person name="Wang Z.W."/>
            <person name="Zhang Y.Q."/>
            <person name="Mitsuda N."/>
            <person name="Wang M."/>
            <person name="Liu G.H."/>
            <person name="Pecoraro L."/>
            <person name="Huang H.X."/>
            <person name="Xiao X.J."/>
            <person name="Lin M."/>
            <person name="Wu X.Y."/>
            <person name="Wu W.L."/>
            <person name="Chen Y.Y."/>
            <person name="Chang S.B."/>
            <person name="Sakamoto S."/>
            <person name="Ohme-Takagi M."/>
            <person name="Yagi M."/>
            <person name="Zeng S.J."/>
            <person name="Shen C.Y."/>
            <person name="Yeh C.M."/>
            <person name="Luo Y.B."/>
            <person name="Tsai W.C."/>
            <person name="Van de Peer Y."/>
            <person name="Liu Z.J."/>
        </authorList>
    </citation>
    <scope>NUCLEOTIDE SEQUENCE [LARGE SCALE GENOMIC DNA]</scope>
    <source>
        <tissue evidence="2">The whole plant</tissue>
    </source>
</reference>
<reference evidence="2 3" key="1">
    <citation type="journal article" date="2016" name="Sci. Rep.">
        <title>The Dendrobium catenatum Lindl. genome sequence provides insights into polysaccharide synthase, floral development and adaptive evolution.</title>
        <authorList>
            <person name="Zhang G.Q."/>
            <person name="Xu Q."/>
            <person name="Bian C."/>
            <person name="Tsai W.C."/>
            <person name="Yeh C.M."/>
            <person name="Liu K.W."/>
            <person name="Yoshida K."/>
            <person name="Zhang L.S."/>
            <person name="Chang S.B."/>
            <person name="Chen F."/>
            <person name="Shi Y."/>
            <person name="Su Y.Y."/>
            <person name="Zhang Y.Q."/>
            <person name="Chen L.J."/>
            <person name="Yin Y."/>
            <person name="Lin M."/>
            <person name="Huang H."/>
            <person name="Deng H."/>
            <person name="Wang Z.W."/>
            <person name="Zhu S.L."/>
            <person name="Zhao X."/>
            <person name="Deng C."/>
            <person name="Niu S.C."/>
            <person name="Huang J."/>
            <person name="Wang M."/>
            <person name="Liu G.H."/>
            <person name="Yang H.J."/>
            <person name="Xiao X.J."/>
            <person name="Hsiao Y.Y."/>
            <person name="Wu W.L."/>
            <person name="Chen Y.Y."/>
            <person name="Mitsuda N."/>
            <person name="Ohme-Takagi M."/>
            <person name="Luo Y.B."/>
            <person name="Van de Peer Y."/>
            <person name="Liu Z.J."/>
        </authorList>
    </citation>
    <scope>NUCLEOTIDE SEQUENCE [LARGE SCALE GENOMIC DNA]</scope>
    <source>
        <tissue evidence="2">The whole plant</tissue>
    </source>
</reference>
<gene>
    <name evidence="2" type="ORF">MA16_Dca022002</name>
</gene>
<accession>A0A2I0X9Y4</accession>
<dbReference type="AlphaFoldDB" id="A0A2I0X9Y4"/>
<evidence type="ECO:0000313" key="3">
    <source>
        <dbReference type="Proteomes" id="UP000233837"/>
    </source>
</evidence>
<evidence type="ECO:0000256" key="1">
    <source>
        <dbReference type="SAM" id="MobiDB-lite"/>
    </source>
</evidence>
<dbReference type="EMBL" id="KZ502036">
    <property type="protein sequence ID" value="PKU84700.1"/>
    <property type="molecule type" value="Genomic_DNA"/>
</dbReference>
<name>A0A2I0X9Y4_9ASPA</name>
<feature type="region of interest" description="Disordered" evidence="1">
    <location>
        <begin position="1"/>
        <end position="34"/>
    </location>
</feature>
<organism evidence="2 3">
    <name type="scientific">Dendrobium catenatum</name>
    <dbReference type="NCBI Taxonomy" id="906689"/>
    <lineage>
        <taxon>Eukaryota</taxon>
        <taxon>Viridiplantae</taxon>
        <taxon>Streptophyta</taxon>
        <taxon>Embryophyta</taxon>
        <taxon>Tracheophyta</taxon>
        <taxon>Spermatophyta</taxon>
        <taxon>Magnoliopsida</taxon>
        <taxon>Liliopsida</taxon>
        <taxon>Asparagales</taxon>
        <taxon>Orchidaceae</taxon>
        <taxon>Epidendroideae</taxon>
        <taxon>Malaxideae</taxon>
        <taxon>Dendrobiinae</taxon>
        <taxon>Dendrobium</taxon>
    </lineage>
</organism>
<evidence type="ECO:0000313" key="2">
    <source>
        <dbReference type="EMBL" id="PKU84700.1"/>
    </source>
</evidence>
<proteinExistence type="predicted"/>